<gene>
    <name evidence="2" type="ORF">Acr_01g0007500</name>
</gene>
<dbReference type="Pfam" id="PF03171">
    <property type="entry name" value="2OG-FeII_Oxy"/>
    <property type="match status" value="1"/>
</dbReference>
<dbReference type="Gene3D" id="2.60.120.330">
    <property type="entry name" value="B-lactam Antibiotic, Isopenicillin N Synthase, Chain"/>
    <property type="match status" value="1"/>
</dbReference>
<name>A0A7J0E350_9ERIC</name>
<dbReference type="SUPFAM" id="SSF51197">
    <property type="entry name" value="Clavaminate synthase-like"/>
    <property type="match status" value="1"/>
</dbReference>
<proteinExistence type="predicted"/>
<dbReference type="InterPro" id="IPR044861">
    <property type="entry name" value="IPNS-like_FE2OG_OXY"/>
</dbReference>
<feature type="domain" description="Fe2OG dioxygenase" evidence="1">
    <location>
        <begin position="33"/>
        <end position="136"/>
    </location>
</feature>
<dbReference type="InterPro" id="IPR005123">
    <property type="entry name" value="Oxoglu/Fe-dep_dioxygenase_dom"/>
</dbReference>
<evidence type="ECO:0000259" key="1">
    <source>
        <dbReference type="PROSITE" id="PS51471"/>
    </source>
</evidence>
<dbReference type="Proteomes" id="UP000585474">
    <property type="component" value="Unassembled WGS sequence"/>
</dbReference>
<evidence type="ECO:0000313" key="2">
    <source>
        <dbReference type="EMBL" id="GFY80941.1"/>
    </source>
</evidence>
<comment type="caution">
    <text evidence="2">The sequence shown here is derived from an EMBL/GenBank/DDBJ whole genome shotgun (WGS) entry which is preliminary data.</text>
</comment>
<reference evidence="2 3" key="1">
    <citation type="submission" date="2019-07" db="EMBL/GenBank/DDBJ databases">
        <title>De Novo Assembly of kiwifruit Actinidia rufa.</title>
        <authorList>
            <person name="Sugita-Konishi S."/>
            <person name="Sato K."/>
            <person name="Mori E."/>
            <person name="Abe Y."/>
            <person name="Kisaki G."/>
            <person name="Hamano K."/>
            <person name="Suezawa K."/>
            <person name="Otani M."/>
            <person name="Fukuda T."/>
            <person name="Manabe T."/>
            <person name="Gomi K."/>
            <person name="Tabuchi M."/>
            <person name="Akimitsu K."/>
            <person name="Kataoka I."/>
        </authorList>
    </citation>
    <scope>NUCLEOTIDE SEQUENCE [LARGE SCALE GENOMIC DNA]</scope>
    <source>
        <strain evidence="3">cv. Fuchu</strain>
    </source>
</reference>
<organism evidence="2 3">
    <name type="scientific">Actinidia rufa</name>
    <dbReference type="NCBI Taxonomy" id="165716"/>
    <lineage>
        <taxon>Eukaryota</taxon>
        <taxon>Viridiplantae</taxon>
        <taxon>Streptophyta</taxon>
        <taxon>Embryophyta</taxon>
        <taxon>Tracheophyta</taxon>
        <taxon>Spermatophyta</taxon>
        <taxon>Magnoliopsida</taxon>
        <taxon>eudicotyledons</taxon>
        <taxon>Gunneridae</taxon>
        <taxon>Pentapetalae</taxon>
        <taxon>asterids</taxon>
        <taxon>Ericales</taxon>
        <taxon>Actinidiaceae</taxon>
        <taxon>Actinidia</taxon>
    </lineage>
</organism>
<dbReference type="InterPro" id="IPR027443">
    <property type="entry name" value="IPNS-like_sf"/>
</dbReference>
<dbReference type="PROSITE" id="PS51471">
    <property type="entry name" value="FE2OG_OXY"/>
    <property type="match status" value="1"/>
</dbReference>
<dbReference type="InterPro" id="IPR050231">
    <property type="entry name" value="Iron_ascorbate_oxido_reductase"/>
</dbReference>
<keyword evidence="3" id="KW-1185">Reference proteome</keyword>
<dbReference type="OrthoDB" id="288590at2759"/>
<dbReference type="PANTHER" id="PTHR47990">
    <property type="entry name" value="2-OXOGLUTARATE (2OG) AND FE(II)-DEPENDENT OXYGENASE SUPERFAMILY PROTEIN-RELATED"/>
    <property type="match status" value="1"/>
</dbReference>
<sequence>MNSKLKDLNFVLMRLIFEAFGIGKHYEVEAEKTTDSLRATKYRAPTENGNQNETLGLTAHVDKNTLSTLCENGVPGLDVLHDEGQWRQLPIPKGSWLVLLGNVFEVWTNGLLHGVRHRVMMSGDKERYSYGCFSTPREGVTMEVPPELVDNDHPALYRPFIYSDFLAIHGRSPSFDILKTYAGI</sequence>
<accession>A0A7J0E350</accession>
<protein>
    <recommendedName>
        <fullName evidence="1">Fe2OG dioxygenase domain-containing protein</fullName>
    </recommendedName>
</protein>
<dbReference type="EMBL" id="BJWL01000001">
    <property type="protein sequence ID" value="GFY80941.1"/>
    <property type="molecule type" value="Genomic_DNA"/>
</dbReference>
<evidence type="ECO:0000313" key="3">
    <source>
        <dbReference type="Proteomes" id="UP000585474"/>
    </source>
</evidence>
<dbReference type="AlphaFoldDB" id="A0A7J0E350"/>